<evidence type="ECO:0000313" key="8">
    <source>
        <dbReference type="Proteomes" id="UP000837801"/>
    </source>
</evidence>
<dbReference type="GO" id="GO:0004540">
    <property type="term" value="F:RNA nuclease activity"/>
    <property type="evidence" value="ECO:0007669"/>
    <property type="project" value="UniProtKB-ARBA"/>
</dbReference>
<evidence type="ECO:0000256" key="2">
    <source>
        <dbReference type="ARBA" id="ARBA00023163"/>
    </source>
</evidence>
<evidence type="ECO:0000256" key="5">
    <source>
        <dbReference type="ARBA" id="ARBA00074620"/>
    </source>
</evidence>
<feature type="domain" description="PIN" evidence="6">
    <location>
        <begin position="106"/>
        <end position="239"/>
    </location>
</feature>
<evidence type="ECO:0000313" key="7">
    <source>
        <dbReference type="EMBL" id="CAH2355589.1"/>
    </source>
</evidence>
<dbReference type="CDD" id="cd18727">
    <property type="entry name" value="PIN_Swt1-like"/>
    <property type="match status" value="1"/>
</dbReference>
<dbReference type="InterPro" id="IPR029060">
    <property type="entry name" value="PIN-like_dom_sf"/>
</dbReference>
<evidence type="ECO:0000259" key="6">
    <source>
        <dbReference type="SMART" id="SM00670"/>
    </source>
</evidence>
<dbReference type="Pfam" id="PF21693">
    <property type="entry name" value="SWT1_3rd"/>
    <property type="match status" value="1"/>
</dbReference>
<dbReference type="SMART" id="SM00670">
    <property type="entry name" value="PINc"/>
    <property type="match status" value="1"/>
</dbReference>
<dbReference type="PANTHER" id="PTHR16161">
    <property type="entry name" value="TRANSCRIPTIONAL PROTEIN SWT1"/>
    <property type="match status" value="1"/>
</dbReference>
<dbReference type="OrthoDB" id="2017974at2759"/>
<keyword evidence="2" id="KW-0804">Transcription</keyword>
<dbReference type="InterPro" id="IPR049014">
    <property type="entry name" value="SWT1_C"/>
</dbReference>
<dbReference type="SUPFAM" id="SSF88723">
    <property type="entry name" value="PIN domain-like"/>
    <property type="match status" value="1"/>
</dbReference>
<dbReference type="FunFam" id="3.40.50.1010:FF:000045">
    <property type="entry name" value="Transcriptional protein swt1"/>
    <property type="match status" value="1"/>
</dbReference>
<comment type="subcellular location">
    <subcellularLocation>
        <location evidence="1">Nucleus</location>
    </subcellularLocation>
</comment>
<dbReference type="Proteomes" id="UP000837801">
    <property type="component" value="Unassembled WGS sequence"/>
</dbReference>
<dbReference type="AlphaFoldDB" id="A0A9P0QV44"/>
<dbReference type="Gene3D" id="3.40.50.1010">
    <property type="entry name" value="5'-nuclease"/>
    <property type="match status" value="1"/>
</dbReference>
<dbReference type="EMBL" id="CAKXYY010000029">
    <property type="protein sequence ID" value="CAH2355589.1"/>
    <property type="molecule type" value="Genomic_DNA"/>
</dbReference>
<keyword evidence="3" id="KW-0539">Nucleus</keyword>
<comment type="caution">
    <text evidence="7">The sequence shown here is derived from an EMBL/GenBank/DDBJ whole genome shotgun (WGS) entry which is preliminary data.</text>
</comment>
<sequence>MSLPSRYAPEGLSAQSQKKIITVGKPRESKPIQYVIRRIENRIDDASNSSEDIEMIPMDDASEVSVISNYVTERRAKNDLPDLLESALAQLQSKSQAVQRIEDAKAYLVIDTNFILSHLNIVNGLKEIASNYNYQLVIPTTVISELDGLKNSERIPSSEVTGTDSISGKSVGMLARWANDWIYSSLADSNTIVRGQKVGEKIDFKTTKDDSILDCCLYLQNHHLKSVVVLMSNDKNFCLKALSNDILTVSYRPKMSAPLIAEMVQRELLVRFKPEVQHDVELMEEESIEDVGVSHQQEQIDYKQVGQPAQLSTAFSQKASLIHSEVEKLLIFAVKKCMKSNYGDDLDLVRNYDSDQITSIQQCSQLIGRFWQTVFSTYLRRYIKKDDITSGCFDNVPTDTEQFNTFLGHWELILKVLYAEEMDTGQNKSLAILIERWHNL</sequence>
<evidence type="ECO:0000256" key="1">
    <source>
        <dbReference type="ARBA" id="ARBA00004123"/>
    </source>
</evidence>
<keyword evidence="8" id="KW-1185">Reference proteome</keyword>
<comment type="similarity">
    <text evidence="4">Belongs to the SWT1 family.</text>
</comment>
<evidence type="ECO:0000256" key="4">
    <source>
        <dbReference type="ARBA" id="ARBA00060839"/>
    </source>
</evidence>
<dbReference type="GO" id="GO:0005634">
    <property type="term" value="C:nucleus"/>
    <property type="evidence" value="ECO:0007669"/>
    <property type="project" value="UniProtKB-SubCell"/>
</dbReference>
<dbReference type="InterPro" id="IPR002716">
    <property type="entry name" value="PIN_dom"/>
</dbReference>
<name>A0A9P0QV44_9ASCO</name>
<proteinExistence type="inferred from homology"/>
<dbReference type="Pfam" id="PF13638">
    <property type="entry name" value="PIN_4"/>
    <property type="match status" value="1"/>
</dbReference>
<evidence type="ECO:0000256" key="3">
    <source>
        <dbReference type="ARBA" id="ARBA00023242"/>
    </source>
</evidence>
<organism evidence="7 8">
    <name type="scientific">[Candida] railenensis</name>
    <dbReference type="NCBI Taxonomy" id="45579"/>
    <lineage>
        <taxon>Eukaryota</taxon>
        <taxon>Fungi</taxon>
        <taxon>Dikarya</taxon>
        <taxon>Ascomycota</taxon>
        <taxon>Saccharomycotina</taxon>
        <taxon>Pichiomycetes</taxon>
        <taxon>Debaryomycetaceae</taxon>
        <taxon>Kurtzmaniella</taxon>
    </lineage>
</organism>
<accession>A0A9P0QV44</accession>
<reference evidence="7" key="1">
    <citation type="submission" date="2022-03" db="EMBL/GenBank/DDBJ databases">
        <authorList>
            <person name="Legras J.-L."/>
            <person name="Devillers H."/>
            <person name="Grondin C."/>
        </authorList>
    </citation>
    <scope>NUCLEOTIDE SEQUENCE</scope>
    <source>
        <strain evidence="7">CLIB 1423</strain>
    </source>
</reference>
<protein>
    <recommendedName>
        <fullName evidence="5">Transcriptional protein SWT1</fullName>
    </recommendedName>
</protein>
<gene>
    <name evidence="7" type="ORF">CLIB1423_29S00518</name>
</gene>
<dbReference type="InterPro" id="IPR052626">
    <property type="entry name" value="SWT1_Regulator"/>
</dbReference>
<dbReference type="PANTHER" id="PTHR16161:SF0">
    <property type="entry name" value="TRANSCRIPTIONAL PROTEIN SWT1"/>
    <property type="match status" value="1"/>
</dbReference>